<evidence type="ECO:0000313" key="3">
    <source>
        <dbReference type="Proteomes" id="UP000199599"/>
    </source>
</evidence>
<organism evidence="2 3">
    <name type="scientific">Lactobacillus bombicola</name>
    <dbReference type="NCBI Taxonomy" id="1505723"/>
    <lineage>
        <taxon>Bacteria</taxon>
        <taxon>Bacillati</taxon>
        <taxon>Bacillota</taxon>
        <taxon>Bacilli</taxon>
        <taxon>Lactobacillales</taxon>
        <taxon>Lactobacillaceae</taxon>
        <taxon>Lactobacillus</taxon>
    </lineage>
</organism>
<dbReference type="AlphaFoldDB" id="A0A1I1RUJ8"/>
<sequence length="201" mass="22837">MKKAKIITLITTLGLSLAGIATVAVHPEQTIQAAVEGNKYGLVKRYALPQSLRGTWYTQVSNMSLMKITKHSFSRPGTNGKKLYAVVYVVGKVKGTNKYPWQMTGKFDKYYEKAMRIEKTRKMRGLKWTVIGPVDDHAPKMATAYTMHEENIDGQTAKVVFEADYTGKVVNQYFTTLELAQKYSKQKFTDMTYFNLDKLPQ</sequence>
<dbReference type="RefSeq" id="WP_090092601.1">
    <property type="nucleotide sequence ID" value="NZ_CBCRVU010000002.1"/>
</dbReference>
<proteinExistence type="predicted"/>
<evidence type="ECO:0000313" key="2">
    <source>
        <dbReference type="EMBL" id="SFD38006.1"/>
    </source>
</evidence>
<dbReference type="EMBL" id="FOMN01000002">
    <property type="protein sequence ID" value="SFD38006.1"/>
    <property type="molecule type" value="Genomic_DNA"/>
</dbReference>
<name>A0A1I1RUJ8_9LACO</name>
<reference evidence="3" key="1">
    <citation type="submission" date="2016-10" db="EMBL/GenBank/DDBJ databases">
        <authorList>
            <person name="Varghese N."/>
            <person name="Submissions S."/>
        </authorList>
    </citation>
    <scope>NUCLEOTIDE SEQUENCE [LARGE SCALE GENOMIC DNA]</scope>
    <source>
        <strain evidence="3">R-53102</strain>
    </source>
</reference>
<feature type="chain" id="PRO_5038502237" evidence="1">
    <location>
        <begin position="24"/>
        <end position="201"/>
    </location>
</feature>
<evidence type="ECO:0000256" key="1">
    <source>
        <dbReference type="SAM" id="SignalP"/>
    </source>
</evidence>
<feature type="signal peptide" evidence="1">
    <location>
        <begin position="1"/>
        <end position="23"/>
    </location>
</feature>
<gene>
    <name evidence="2" type="ORF">SAMN04487792_0594</name>
</gene>
<dbReference type="Proteomes" id="UP000199599">
    <property type="component" value="Unassembled WGS sequence"/>
</dbReference>
<protein>
    <submittedName>
        <fullName evidence="2">Uncharacterized protein</fullName>
    </submittedName>
</protein>
<keyword evidence="1" id="KW-0732">Signal</keyword>
<accession>A0A1I1RUJ8</accession>